<dbReference type="InterPro" id="IPR011335">
    <property type="entry name" value="Restrct_endonuc-II-like"/>
</dbReference>
<accession>A0A9J6GWE6</accession>
<evidence type="ECO:0000313" key="3">
    <source>
        <dbReference type="Proteomes" id="UP000821853"/>
    </source>
</evidence>
<dbReference type="InterPro" id="IPR051703">
    <property type="entry name" value="NF-kappa-B_Signaling_Reg"/>
</dbReference>
<organism evidence="2 3">
    <name type="scientific">Haemaphysalis longicornis</name>
    <name type="common">Bush tick</name>
    <dbReference type="NCBI Taxonomy" id="44386"/>
    <lineage>
        <taxon>Eukaryota</taxon>
        <taxon>Metazoa</taxon>
        <taxon>Ecdysozoa</taxon>
        <taxon>Arthropoda</taxon>
        <taxon>Chelicerata</taxon>
        <taxon>Arachnida</taxon>
        <taxon>Acari</taxon>
        <taxon>Parasitiformes</taxon>
        <taxon>Ixodida</taxon>
        <taxon>Ixodoidea</taxon>
        <taxon>Ixodidae</taxon>
        <taxon>Haemaphysalinae</taxon>
        <taxon>Haemaphysalis</taxon>
    </lineage>
</organism>
<comment type="caution">
    <text evidence="2">The sequence shown here is derived from an EMBL/GenBank/DDBJ whole genome shotgun (WGS) entry which is preliminary data.</text>
</comment>
<dbReference type="Gene3D" id="3.90.320.10">
    <property type="match status" value="1"/>
</dbReference>
<evidence type="ECO:0000313" key="2">
    <source>
        <dbReference type="EMBL" id="KAH9379209.1"/>
    </source>
</evidence>
<dbReference type="InterPro" id="IPR019080">
    <property type="entry name" value="YqaJ_viral_recombinase"/>
</dbReference>
<feature type="domain" description="YqaJ viral recombinase" evidence="1">
    <location>
        <begin position="120"/>
        <end position="236"/>
    </location>
</feature>
<dbReference type="Pfam" id="PF09588">
    <property type="entry name" value="YqaJ"/>
    <property type="match status" value="1"/>
</dbReference>
<sequence>MVKESPSSLTFAQRCSERVSSIARASKAIVFHITGGENNLSSRPPLREDKLTFTRADRRLNAASKGAKLQRRVVRAPVDVEDERLPAKSESTALEPTVLLPFFSSVESGYWWGIVAVGQRSKNAKAERYGIANKAIAAKHYEEVLRTMGHVTVLHCGLLVNPAFPWLGASPHRLVFDPAEESYGVLEIKCPYTLRDKKGEQLANCCFCSELTENGIRLKRDEYYYAQVVGQMGVSDLSWGGFVVYGKDFVLIERIRLMQAEWEAMKDQLLFNTFLPFLEGGSHQATV</sequence>
<dbReference type="PANTHER" id="PTHR46609:SF8">
    <property type="entry name" value="YQAJ VIRAL RECOMBINASE DOMAIN-CONTAINING PROTEIN"/>
    <property type="match status" value="1"/>
</dbReference>
<dbReference type="InterPro" id="IPR011604">
    <property type="entry name" value="PDDEXK-like_dom_sf"/>
</dbReference>
<keyword evidence="3" id="KW-1185">Reference proteome</keyword>
<name>A0A9J6GWE6_HAELO</name>
<dbReference type="PANTHER" id="PTHR46609">
    <property type="entry name" value="EXONUCLEASE, PHAGE-TYPE/RECB, C-TERMINAL DOMAIN-CONTAINING PROTEIN"/>
    <property type="match status" value="1"/>
</dbReference>
<evidence type="ECO:0000259" key="1">
    <source>
        <dbReference type="Pfam" id="PF09588"/>
    </source>
</evidence>
<proteinExistence type="predicted"/>
<dbReference type="AlphaFoldDB" id="A0A9J6GWE6"/>
<dbReference type="OrthoDB" id="6475992at2759"/>
<dbReference type="SUPFAM" id="SSF52980">
    <property type="entry name" value="Restriction endonuclease-like"/>
    <property type="match status" value="1"/>
</dbReference>
<reference evidence="2 3" key="1">
    <citation type="journal article" date="2020" name="Cell">
        <title>Large-Scale Comparative Analyses of Tick Genomes Elucidate Their Genetic Diversity and Vector Capacities.</title>
        <authorList>
            <consortium name="Tick Genome and Microbiome Consortium (TIGMIC)"/>
            <person name="Jia N."/>
            <person name="Wang J."/>
            <person name="Shi W."/>
            <person name="Du L."/>
            <person name="Sun Y."/>
            <person name="Zhan W."/>
            <person name="Jiang J.F."/>
            <person name="Wang Q."/>
            <person name="Zhang B."/>
            <person name="Ji P."/>
            <person name="Bell-Sakyi L."/>
            <person name="Cui X.M."/>
            <person name="Yuan T.T."/>
            <person name="Jiang B.G."/>
            <person name="Yang W.F."/>
            <person name="Lam T.T."/>
            <person name="Chang Q.C."/>
            <person name="Ding S.J."/>
            <person name="Wang X.J."/>
            <person name="Zhu J.G."/>
            <person name="Ruan X.D."/>
            <person name="Zhao L."/>
            <person name="Wei J.T."/>
            <person name="Ye R.Z."/>
            <person name="Que T.C."/>
            <person name="Du C.H."/>
            <person name="Zhou Y.H."/>
            <person name="Cheng J.X."/>
            <person name="Dai P.F."/>
            <person name="Guo W.B."/>
            <person name="Han X.H."/>
            <person name="Huang E.J."/>
            <person name="Li L.F."/>
            <person name="Wei W."/>
            <person name="Gao Y.C."/>
            <person name="Liu J.Z."/>
            <person name="Shao H.Z."/>
            <person name="Wang X."/>
            <person name="Wang C.C."/>
            <person name="Yang T.C."/>
            <person name="Huo Q.B."/>
            <person name="Li W."/>
            <person name="Chen H.Y."/>
            <person name="Chen S.E."/>
            <person name="Zhou L.G."/>
            <person name="Ni X.B."/>
            <person name="Tian J.H."/>
            <person name="Sheng Y."/>
            <person name="Liu T."/>
            <person name="Pan Y.S."/>
            <person name="Xia L.Y."/>
            <person name="Li J."/>
            <person name="Zhao F."/>
            <person name="Cao W.C."/>
        </authorList>
    </citation>
    <scope>NUCLEOTIDE SEQUENCE [LARGE SCALE GENOMIC DNA]</scope>
    <source>
        <strain evidence="2">HaeL-2018</strain>
    </source>
</reference>
<gene>
    <name evidence="2" type="ORF">HPB48_018697</name>
</gene>
<dbReference type="VEuPathDB" id="VectorBase:HLOH_050440"/>
<protein>
    <recommendedName>
        <fullName evidence="1">YqaJ viral recombinase domain-containing protein</fullName>
    </recommendedName>
</protein>
<dbReference type="GO" id="GO:0006281">
    <property type="term" value="P:DNA repair"/>
    <property type="evidence" value="ECO:0007669"/>
    <property type="project" value="UniProtKB-ARBA"/>
</dbReference>
<dbReference type="CDD" id="cd22343">
    <property type="entry name" value="PDDEXK_lambda_exonuclease-like"/>
    <property type="match status" value="1"/>
</dbReference>
<dbReference type="Proteomes" id="UP000821853">
    <property type="component" value="Unassembled WGS sequence"/>
</dbReference>
<dbReference type="EMBL" id="JABSTR010000009">
    <property type="protein sequence ID" value="KAH9379209.1"/>
    <property type="molecule type" value="Genomic_DNA"/>
</dbReference>